<sequence length="204" mass="20600">MGVTQCQSRWAQGLGSGCHCGGEPVEVGQTATARAASGGEGKQALTGAPGTLSLPLSPMAGGGWTSAPLLGTAVCPSLSGTCPLGCEGLVFAGGCFQVTLQSPQIAPGVGPPPRCVGRGGVLDNLMFSTLTPFLSLKGVGAAAKAAGGLDPAPYTPVLVVECRAEPWGLSRICPPPLWQEHGQVTWPWLTPSVRGSRVADSRVQ</sequence>
<gene>
    <name evidence="1" type="ORF">mMyoMyo1_012390</name>
</gene>
<keyword evidence="2" id="KW-1185">Reference proteome</keyword>
<proteinExistence type="predicted"/>
<accession>A0A7J7VZH8</accession>
<dbReference type="EMBL" id="JABWUV010000009">
    <property type="protein sequence ID" value="KAF6330400.1"/>
    <property type="molecule type" value="Genomic_DNA"/>
</dbReference>
<dbReference type="AlphaFoldDB" id="A0A7J7VZH8"/>
<comment type="caution">
    <text evidence="1">The sequence shown here is derived from an EMBL/GenBank/DDBJ whole genome shotgun (WGS) entry which is preliminary data.</text>
</comment>
<dbReference type="Proteomes" id="UP000527355">
    <property type="component" value="Unassembled WGS sequence"/>
</dbReference>
<name>A0A7J7VZH8_MYOMY</name>
<reference evidence="1 2" key="1">
    <citation type="journal article" date="2020" name="Nature">
        <title>Six reference-quality genomes reveal evolution of bat adaptations.</title>
        <authorList>
            <person name="Jebb D."/>
            <person name="Huang Z."/>
            <person name="Pippel M."/>
            <person name="Hughes G.M."/>
            <person name="Lavrichenko K."/>
            <person name="Devanna P."/>
            <person name="Winkler S."/>
            <person name="Jermiin L.S."/>
            <person name="Skirmuntt E.C."/>
            <person name="Katzourakis A."/>
            <person name="Burkitt-Gray L."/>
            <person name="Ray D.A."/>
            <person name="Sullivan K.A.M."/>
            <person name="Roscito J.G."/>
            <person name="Kirilenko B.M."/>
            <person name="Davalos L.M."/>
            <person name="Corthals A.P."/>
            <person name="Power M.L."/>
            <person name="Jones G."/>
            <person name="Ransome R.D."/>
            <person name="Dechmann D.K.N."/>
            <person name="Locatelli A.G."/>
            <person name="Puechmaille S.J."/>
            <person name="Fedrigo O."/>
            <person name="Jarvis E.D."/>
            <person name="Hiller M."/>
            <person name="Vernes S.C."/>
            <person name="Myers E.W."/>
            <person name="Teeling E.C."/>
        </authorList>
    </citation>
    <scope>NUCLEOTIDE SEQUENCE [LARGE SCALE GENOMIC DNA]</scope>
    <source>
        <strain evidence="1">MMyoMyo1</strain>
        <tissue evidence="1">Flight muscle</tissue>
    </source>
</reference>
<protein>
    <submittedName>
        <fullName evidence="1">Uncharacterized protein</fullName>
    </submittedName>
</protein>
<organism evidence="1 2">
    <name type="scientific">Myotis myotis</name>
    <name type="common">Greater mouse-eared bat</name>
    <name type="synonym">Vespertilio myotis</name>
    <dbReference type="NCBI Taxonomy" id="51298"/>
    <lineage>
        <taxon>Eukaryota</taxon>
        <taxon>Metazoa</taxon>
        <taxon>Chordata</taxon>
        <taxon>Craniata</taxon>
        <taxon>Vertebrata</taxon>
        <taxon>Euteleostomi</taxon>
        <taxon>Mammalia</taxon>
        <taxon>Eutheria</taxon>
        <taxon>Laurasiatheria</taxon>
        <taxon>Chiroptera</taxon>
        <taxon>Yangochiroptera</taxon>
        <taxon>Vespertilionidae</taxon>
        <taxon>Myotis</taxon>
    </lineage>
</organism>
<evidence type="ECO:0000313" key="1">
    <source>
        <dbReference type="EMBL" id="KAF6330400.1"/>
    </source>
</evidence>
<evidence type="ECO:0000313" key="2">
    <source>
        <dbReference type="Proteomes" id="UP000527355"/>
    </source>
</evidence>